<organism evidence="3 4">
    <name type="scientific">Candidatus Desulfaltia bathyphila</name>
    <dbReference type="NCBI Taxonomy" id="2841697"/>
    <lineage>
        <taxon>Bacteria</taxon>
        <taxon>Pseudomonadati</taxon>
        <taxon>Thermodesulfobacteriota</taxon>
        <taxon>Desulfobacteria</taxon>
        <taxon>Desulfobacterales</taxon>
        <taxon>Desulfobacterales incertae sedis</taxon>
        <taxon>Candidatus Desulfaltia</taxon>
    </lineage>
</organism>
<reference evidence="3 4" key="1">
    <citation type="submission" date="2020-08" db="EMBL/GenBank/DDBJ databases">
        <title>Bridging the membrane lipid divide: bacteria of the FCB group superphylum have the potential to synthesize archaeal ether lipids.</title>
        <authorList>
            <person name="Villanueva L."/>
            <person name="Von Meijenfeldt F.A.B."/>
            <person name="Westbye A.B."/>
            <person name="Yadav S."/>
            <person name="Hopmans E.C."/>
            <person name="Dutilh B.E."/>
            <person name="Sinninghe Damste J.S."/>
        </authorList>
    </citation>
    <scope>NUCLEOTIDE SEQUENCE [LARGE SCALE GENOMIC DNA]</scope>
    <source>
        <strain evidence="3">NIOZ-UU82</strain>
    </source>
</reference>
<proteinExistence type="predicted"/>
<feature type="domain" description="Ubiquitin Mut7-C" evidence="2">
    <location>
        <begin position="4"/>
        <end position="78"/>
    </location>
</feature>
<dbReference type="InterPro" id="IPR027798">
    <property type="entry name" value="Ub_Mut7C"/>
</dbReference>
<dbReference type="PANTHER" id="PTHR39081:SF1">
    <property type="entry name" value="MUT7-C RNASE DOMAIN-CONTAINING PROTEIN"/>
    <property type="match status" value="1"/>
</dbReference>
<evidence type="ECO:0008006" key="5">
    <source>
        <dbReference type="Google" id="ProtNLM"/>
    </source>
</evidence>
<dbReference type="PANTHER" id="PTHR39081">
    <property type="entry name" value="MUT7-C DOMAIN-CONTAINING PROTEIN"/>
    <property type="match status" value="1"/>
</dbReference>
<evidence type="ECO:0000259" key="1">
    <source>
        <dbReference type="Pfam" id="PF01927"/>
    </source>
</evidence>
<dbReference type="EMBL" id="JACNLL010000018">
    <property type="protein sequence ID" value="MBC8198680.1"/>
    <property type="molecule type" value="Genomic_DNA"/>
</dbReference>
<evidence type="ECO:0000313" key="3">
    <source>
        <dbReference type="EMBL" id="MBC8198680.1"/>
    </source>
</evidence>
<evidence type="ECO:0000259" key="2">
    <source>
        <dbReference type="Pfam" id="PF14451"/>
    </source>
</evidence>
<accession>A0A8J6N342</accession>
<comment type="caution">
    <text evidence="3">The sequence shown here is derived from an EMBL/GenBank/DDBJ whole genome shotgun (WGS) entry which is preliminary data.</text>
</comment>
<dbReference type="AlphaFoldDB" id="A0A8J6N342"/>
<dbReference type="Proteomes" id="UP000603545">
    <property type="component" value="Unassembled WGS sequence"/>
</dbReference>
<name>A0A8J6N342_9BACT</name>
<sequence>MLQLKIIFPEEFNCFKRRKNKGQEIIYPLERKSSIKNIIESLGVPHTEIGEIVVEDKEVDFNYIPANSQKITVLPIIPPFDVTRPSVLRPEPLQKIRFVVDVNVGKLALLLRMLGLDAVYSPKFSDKDILFFCQKEKRIVLSKDTGLLECKQIIFGRHVRSIYPDDQLIEIIKFFRIKGPFKFFTRCLRCNKKLVPINKKDILHRLEPKTKKYFNTFKICPQCNRIYWRGSHYEKMKIRLLKSGVDISK</sequence>
<dbReference type="Pfam" id="PF01927">
    <property type="entry name" value="Mut7-C"/>
    <property type="match status" value="1"/>
</dbReference>
<gene>
    <name evidence="3" type="ORF">H8E80_01340</name>
</gene>
<evidence type="ECO:0000313" key="4">
    <source>
        <dbReference type="Proteomes" id="UP000603545"/>
    </source>
</evidence>
<dbReference type="InterPro" id="IPR002782">
    <property type="entry name" value="Mut7-C_RNAse_dom"/>
</dbReference>
<feature type="domain" description="Mut7-C RNAse" evidence="1">
    <location>
        <begin position="97"/>
        <end position="237"/>
    </location>
</feature>
<protein>
    <recommendedName>
        <fullName evidence="5">Twitching motility protein PilT</fullName>
    </recommendedName>
</protein>
<dbReference type="Pfam" id="PF14451">
    <property type="entry name" value="Ub-Mut7C"/>
    <property type="match status" value="1"/>
</dbReference>